<organism evidence="2 3">
    <name type="scientific">Pipistrellus kuhlii</name>
    <name type="common">Kuhl's pipistrelle</name>
    <dbReference type="NCBI Taxonomy" id="59472"/>
    <lineage>
        <taxon>Eukaryota</taxon>
        <taxon>Metazoa</taxon>
        <taxon>Chordata</taxon>
        <taxon>Craniata</taxon>
        <taxon>Vertebrata</taxon>
        <taxon>Euteleostomi</taxon>
        <taxon>Mammalia</taxon>
        <taxon>Eutheria</taxon>
        <taxon>Laurasiatheria</taxon>
        <taxon>Chiroptera</taxon>
        <taxon>Yangochiroptera</taxon>
        <taxon>Vespertilionidae</taxon>
        <taxon>Pipistrellus</taxon>
    </lineage>
</organism>
<protein>
    <submittedName>
        <fullName evidence="2">Uncharacterized protein</fullName>
    </submittedName>
</protein>
<dbReference type="AlphaFoldDB" id="A0A7J7VV16"/>
<accession>A0A7J7VV16</accession>
<feature type="region of interest" description="Disordered" evidence="1">
    <location>
        <begin position="1"/>
        <end position="140"/>
    </location>
</feature>
<comment type="caution">
    <text evidence="2">The sequence shown here is derived from an EMBL/GenBank/DDBJ whole genome shotgun (WGS) entry which is preliminary data.</text>
</comment>
<keyword evidence="3" id="KW-1185">Reference proteome</keyword>
<dbReference type="Proteomes" id="UP000558488">
    <property type="component" value="Unassembled WGS sequence"/>
</dbReference>
<feature type="compositionally biased region" description="Polar residues" evidence="1">
    <location>
        <begin position="1"/>
        <end position="26"/>
    </location>
</feature>
<dbReference type="EMBL" id="JACAGB010000013">
    <property type="protein sequence ID" value="KAF6328913.1"/>
    <property type="molecule type" value="Genomic_DNA"/>
</dbReference>
<reference evidence="2 3" key="1">
    <citation type="journal article" date="2020" name="Nature">
        <title>Six reference-quality genomes reveal evolution of bat adaptations.</title>
        <authorList>
            <person name="Jebb D."/>
            <person name="Huang Z."/>
            <person name="Pippel M."/>
            <person name="Hughes G.M."/>
            <person name="Lavrichenko K."/>
            <person name="Devanna P."/>
            <person name="Winkler S."/>
            <person name="Jermiin L.S."/>
            <person name="Skirmuntt E.C."/>
            <person name="Katzourakis A."/>
            <person name="Burkitt-Gray L."/>
            <person name="Ray D.A."/>
            <person name="Sullivan K.A.M."/>
            <person name="Roscito J.G."/>
            <person name="Kirilenko B.M."/>
            <person name="Davalos L.M."/>
            <person name="Corthals A.P."/>
            <person name="Power M.L."/>
            <person name="Jones G."/>
            <person name="Ransome R.D."/>
            <person name="Dechmann D.K.N."/>
            <person name="Locatelli A.G."/>
            <person name="Puechmaille S.J."/>
            <person name="Fedrigo O."/>
            <person name="Jarvis E.D."/>
            <person name="Hiller M."/>
            <person name="Vernes S.C."/>
            <person name="Myers E.W."/>
            <person name="Teeling E.C."/>
        </authorList>
    </citation>
    <scope>NUCLEOTIDE SEQUENCE [LARGE SCALE GENOMIC DNA]</scope>
    <source>
        <strain evidence="2">MPipKuh1</strain>
        <tissue evidence="2">Flight muscle</tissue>
    </source>
</reference>
<sequence length="140" mass="15294">MQFTSTFPSHGQMIQGSTLEGDTETQGFKRRENPSTREAQDEKCCREGLGVGGKGLRSQNRRKGRAREKHAQGRLQALPLPRGAGRSYCHRLGVRNTSSQHRGGEQGRWESVGCPEPNPAGYQTAPPGPPAQPSPEPHKP</sequence>
<feature type="compositionally biased region" description="Basic and acidic residues" evidence="1">
    <location>
        <begin position="27"/>
        <end position="46"/>
    </location>
</feature>
<name>A0A7J7VV16_PIPKU</name>
<proteinExistence type="predicted"/>
<evidence type="ECO:0000313" key="3">
    <source>
        <dbReference type="Proteomes" id="UP000558488"/>
    </source>
</evidence>
<gene>
    <name evidence="2" type="ORF">mPipKuh1_008255</name>
</gene>
<feature type="compositionally biased region" description="Basic residues" evidence="1">
    <location>
        <begin position="59"/>
        <end position="68"/>
    </location>
</feature>
<feature type="compositionally biased region" description="Pro residues" evidence="1">
    <location>
        <begin position="126"/>
        <end position="140"/>
    </location>
</feature>
<evidence type="ECO:0000313" key="2">
    <source>
        <dbReference type="EMBL" id="KAF6328913.1"/>
    </source>
</evidence>
<evidence type="ECO:0000256" key="1">
    <source>
        <dbReference type="SAM" id="MobiDB-lite"/>
    </source>
</evidence>